<dbReference type="InterPro" id="IPR012338">
    <property type="entry name" value="Beta-lactam/transpept-like"/>
</dbReference>
<accession>A0ABP4GEL6</accession>
<dbReference type="InterPro" id="IPR050789">
    <property type="entry name" value="Diverse_Enzym_Activities"/>
</dbReference>
<comment type="caution">
    <text evidence="3">The sequence shown here is derived from an EMBL/GenBank/DDBJ whole genome shotgun (WGS) entry which is preliminary data.</text>
</comment>
<keyword evidence="1" id="KW-0378">Hydrolase</keyword>
<dbReference type="InterPro" id="IPR001466">
    <property type="entry name" value="Beta-lactam-related"/>
</dbReference>
<evidence type="ECO:0000313" key="3">
    <source>
        <dbReference type="EMBL" id="GAA1221216.1"/>
    </source>
</evidence>
<evidence type="ECO:0000313" key="4">
    <source>
        <dbReference type="Proteomes" id="UP001500943"/>
    </source>
</evidence>
<dbReference type="Pfam" id="PF00144">
    <property type="entry name" value="Beta-lactamase"/>
    <property type="match status" value="1"/>
</dbReference>
<protein>
    <recommendedName>
        <fullName evidence="2">Beta-lactamase-related domain-containing protein</fullName>
    </recommendedName>
</protein>
<evidence type="ECO:0000259" key="2">
    <source>
        <dbReference type="Pfam" id="PF00144"/>
    </source>
</evidence>
<sequence>MHNIVAFPKLFGYFYQMTFLPTASVSQVRALEAAVLPLLDDAQARGIFSAAAVVVATDGIVSEIYSGTVRTWDTAERAAAISWPATDCDTRFDLASVTKPVVAAAFLVELEARGQSSELLVSELLPEFATGPLARVTVAMLLGHTAGFCTEWLSRHDGASIAQFRADEQETAAHPGHQYSCVGYIWAGLALEALAQQSLAEVLKARVLAPLAMTHTGFHPPIESLGQIAATEFQGNRGLVHGEVHDEASWTLGGATGNAGLFGTARDVMLFAEALRTGLTTQGTIAFSPAVLAALRTPISTTTAVGFGQALGPRVNDSWSRAFGSTVLSHTGFTGTAFATQLDGRRSVVFFTNRVHPTRASTAVLELRERIAEIAARIEEQP</sequence>
<organism evidence="3 4">
    <name type="scientific">Rhodoglobus aureus</name>
    <dbReference type="NCBI Taxonomy" id="191497"/>
    <lineage>
        <taxon>Bacteria</taxon>
        <taxon>Bacillati</taxon>
        <taxon>Actinomycetota</taxon>
        <taxon>Actinomycetes</taxon>
        <taxon>Micrococcales</taxon>
        <taxon>Microbacteriaceae</taxon>
        <taxon>Rhodoglobus</taxon>
    </lineage>
</organism>
<feature type="domain" description="Beta-lactamase-related" evidence="2">
    <location>
        <begin position="43"/>
        <end position="361"/>
    </location>
</feature>
<gene>
    <name evidence="3" type="ORF">GCM10009655_20980</name>
</gene>
<keyword evidence="4" id="KW-1185">Reference proteome</keyword>
<name>A0ABP4GEL6_9MICO</name>
<dbReference type="Gene3D" id="3.40.710.10">
    <property type="entry name" value="DD-peptidase/beta-lactamase superfamily"/>
    <property type="match status" value="1"/>
</dbReference>
<reference evidence="4" key="1">
    <citation type="journal article" date="2019" name="Int. J. Syst. Evol. Microbiol.">
        <title>The Global Catalogue of Microorganisms (GCM) 10K type strain sequencing project: providing services to taxonomists for standard genome sequencing and annotation.</title>
        <authorList>
            <consortium name="The Broad Institute Genomics Platform"/>
            <consortium name="The Broad Institute Genome Sequencing Center for Infectious Disease"/>
            <person name="Wu L."/>
            <person name="Ma J."/>
        </authorList>
    </citation>
    <scope>NUCLEOTIDE SEQUENCE [LARGE SCALE GENOMIC DNA]</scope>
    <source>
        <strain evidence="4">JCM 12762</strain>
    </source>
</reference>
<dbReference type="PANTHER" id="PTHR43283">
    <property type="entry name" value="BETA-LACTAMASE-RELATED"/>
    <property type="match status" value="1"/>
</dbReference>
<dbReference type="EMBL" id="BAAAKW010000034">
    <property type="protein sequence ID" value="GAA1221216.1"/>
    <property type="molecule type" value="Genomic_DNA"/>
</dbReference>
<proteinExistence type="predicted"/>
<dbReference type="SUPFAM" id="SSF56601">
    <property type="entry name" value="beta-lactamase/transpeptidase-like"/>
    <property type="match status" value="1"/>
</dbReference>
<dbReference type="Proteomes" id="UP001500943">
    <property type="component" value="Unassembled WGS sequence"/>
</dbReference>
<evidence type="ECO:0000256" key="1">
    <source>
        <dbReference type="ARBA" id="ARBA00022801"/>
    </source>
</evidence>
<dbReference type="PANTHER" id="PTHR43283:SF11">
    <property type="entry name" value="BETA-LACTAMASE-RELATED DOMAIN-CONTAINING PROTEIN"/>
    <property type="match status" value="1"/>
</dbReference>